<dbReference type="InterPro" id="IPR036390">
    <property type="entry name" value="WH_DNA-bd_sf"/>
</dbReference>
<dbReference type="InterPro" id="IPR036388">
    <property type="entry name" value="WH-like_DNA-bd_sf"/>
</dbReference>
<keyword evidence="4" id="KW-0175">Coiled coil</keyword>
<organism evidence="6 7">
    <name type="scientific">Rhodococcoides trifolii</name>
    <dbReference type="NCBI Taxonomy" id="908250"/>
    <lineage>
        <taxon>Bacteria</taxon>
        <taxon>Bacillati</taxon>
        <taxon>Actinomycetota</taxon>
        <taxon>Actinomycetes</taxon>
        <taxon>Mycobacteriales</taxon>
        <taxon>Nocardiaceae</taxon>
        <taxon>Rhodococcoides</taxon>
    </lineage>
</organism>
<protein>
    <submittedName>
        <fullName evidence="6">MarR family transcriptional regulator</fullName>
    </submittedName>
</protein>
<dbReference type="Proteomes" id="UP000654257">
    <property type="component" value="Unassembled WGS sequence"/>
</dbReference>
<dbReference type="SUPFAM" id="SSF46785">
    <property type="entry name" value="Winged helix' DNA-binding domain"/>
    <property type="match status" value="1"/>
</dbReference>
<gene>
    <name evidence="6" type="ORF">GCM10007304_32580</name>
</gene>
<dbReference type="GO" id="GO:0003700">
    <property type="term" value="F:DNA-binding transcription factor activity"/>
    <property type="evidence" value="ECO:0007669"/>
    <property type="project" value="InterPro"/>
</dbReference>
<dbReference type="AlphaFoldDB" id="A0A917G038"/>
<dbReference type="PROSITE" id="PS01117">
    <property type="entry name" value="HTH_MARR_1"/>
    <property type="match status" value="1"/>
</dbReference>
<reference evidence="6" key="1">
    <citation type="journal article" date="2014" name="Int. J. Syst. Evol. Microbiol.">
        <title>Complete genome sequence of Corynebacterium casei LMG S-19264T (=DSM 44701T), isolated from a smear-ripened cheese.</title>
        <authorList>
            <consortium name="US DOE Joint Genome Institute (JGI-PGF)"/>
            <person name="Walter F."/>
            <person name="Albersmeier A."/>
            <person name="Kalinowski J."/>
            <person name="Ruckert C."/>
        </authorList>
    </citation>
    <scope>NUCLEOTIDE SEQUENCE</scope>
    <source>
        <strain evidence="6">CCM 7905</strain>
    </source>
</reference>
<dbReference type="GO" id="GO:0003677">
    <property type="term" value="F:DNA binding"/>
    <property type="evidence" value="ECO:0007669"/>
    <property type="project" value="UniProtKB-KW"/>
</dbReference>
<keyword evidence="3" id="KW-0804">Transcription</keyword>
<sequence>MADTAGPTLLYAIKQVELAVRAGMDKMLRPLNITVSQYTALTVLRQRDGLSSAQLARNSFVTAQTMGELVATLEKRGLVTRTSDPTNRRRMLTHLTSAALAMLDEYDAAIEELEEKMLADLSDRERDELRRYLGSCRTALTDRSAR</sequence>
<keyword evidence="1" id="KW-0805">Transcription regulation</keyword>
<evidence type="ECO:0000313" key="6">
    <source>
        <dbReference type="EMBL" id="GGG15990.1"/>
    </source>
</evidence>
<keyword evidence="2" id="KW-0238">DNA-binding</keyword>
<dbReference type="SMART" id="SM00347">
    <property type="entry name" value="HTH_MARR"/>
    <property type="match status" value="1"/>
</dbReference>
<dbReference type="EMBL" id="BMCU01000003">
    <property type="protein sequence ID" value="GGG15990.1"/>
    <property type="molecule type" value="Genomic_DNA"/>
</dbReference>
<proteinExistence type="predicted"/>
<reference evidence="6" key="2">
    <citation type="submission" date="2020-09" db="EMBL/GenBank/DDBJ databases">
        <authorList>
            <person name="Sun Q."/>
            <person name="Sedlacek I."/>
        </authorList>
    </citation>
    <scope>NUCLEOTIDE SEQUENCE</scope>
    <source>
        <strain evidence="6">CCM 7905</strain>
    </source>
</reference>
<evidence type="ECO:0000256" key="1">
    <source>
        <dbReference type="ARBA" id="ARBA00023015"/>
    </source>
</evidence>
<comment type="caution">
    <text evidence="6">The sequence shown here is derived from an EMBL/GenBank/DDBJ whole genome shotgun (WGS) entry which is preliminary data.</text>
</comment>
<dbReference type="InterPro" id="IPR023187">
    <property type="entry name" value="Tscrpt_reg_MarR-type_CS"/>
</dbReference>
<dbReference type="PANTHER" id="PTHR42756">
    <property type="entry name" value="TRANSCRIPTIONAL REGULATOR, MARR"/>
    <property type="match status" value="1"/>
</dbReference>
<keyword evidence="7" id="KW-1185">Reference proteome</keyword>
<feature type="domain" description="HTH marR-type" evidence="5">
    <location>
        <begin position="6"/>
        <end position="138"/>
    </location>
</feature>
<evidence type="ECO:0000256" key="2">
    <source>
        <dbReference type="ARBA" id="ARBA00023125"/>
    </source>
</evidence>
<dbReference type="InterPro" id="IPR000835">
    <property type="entry name" value="HTH_MarR-typ"/>
</dbReference>
<dbReference type="Pfam" id="PF12802">
    <property type="entry name" value="MarR_2"/>
    <property type="match status" value="1"/>
</dbReference>
<evidence type="ECO:0000256" key="3">
    <source>
        <dbReference type="ARBA" id="ARBA00023163"/>
    </source>
</evidence>
<dbReference type="RefSeq" id="WP_188545874.1">
    <property type="nucleotide sequence ID" value="NZ_BMCU01000003.1"/>
</dbReference>
<evidence type="ECO:0000313" key="7">
    <source>
        <dbReference type="Proteomes" id="UP000654257"/>
    </source>
</evidence>
<dbReference type="Gene3D" id="1.10.10.10">
    <property type="entry name" value="Winged helix-like DNA-binding domain superfamily/Winged helix DNA-binding domain"/>
    <property type="match status" value="1"/>
</dbReference>
<feature type="coiled-coil region" evidence="4">
    <location>
        <begin position="96"/>
        <end position="123"/>
    </location>
</feature>
<name>A0A917G038_9NOCA</name>
<accession>A0A917G038</accession>
<dbReference type="PANTHER" id="PTHR42756:SF1">
    <property type="entry name" value="TRANSCRIPTIONAL REPRESSOR OF EMRAB OPERON"/>
    <property type="match status" value="1"/>
</dbReference>
<evidence type="ECO:0000256" key="4">
    <source>
        <dbReference type="SAM" id="Coils"/>
    </source>
</evidence>
<dbReference type="PROSITE" id="PS50995">
    <property type="entry name" value="HTH_MARR_2"/>
    <property type="match status" value="1"/>
</dbReference>
<evidence type="ECO:0000259" key="5">
    <source>
        <dbReference type="PROSITE" id="PS50995"/>
    </source>
</evidence>